<accession>A0ABS0YNG0</accession>
<dbReference type="EMBL" id="JAEMHK010000002">
    <property type="protein sequence ID" value="MBJ6799025.1"/>
    <property type="molecule type" value="Genomic_DNA"/>
</dbReference>
<comment type="caution">
    <text evidence="2">The sequence shown here is derived from an EMBL/GenBank/DDBJ whole genome shotgun (WGS) entry which is preliminary data.</text>
</comment>
<reference evidence="2 3" key="1">
    <citation type="submission" date="2020-12" db="EMBL/GenBank/DDBJ databases">
        <title>Geomonas sp. Red259, isolated from paddy soil.</title>
        <authorList>
            <person name="Xu Z."/>
            <person name="Zhang Z."/>
            <person name="Masuda Y."/>
            <person name="Itoh H."/>
            <person name="Senoo K."/>
        </authorList>
    </citation>
    <scope>NUCLEOTIDE SEQUENCE [LARGE SCALE GENOMIC DNA]</scope>
    <source>
        <strain evidence="2 3">Red259</strain>
    </source>
</reference>
<gene>
    <name evidence="2" type="ORF">JFN90_02615</name>
</gene>
<keyword evidence="3" id="KW-1185">Reference proteome</keyword>
<evidence type="ECO:0000313" key="3">
    <source>
        <dbReference type="Proteomes" id="UP000641025"/>
    </source>
</evidence>
<sequence length="239" mass="27648">MRQMPEAIIYSTVFLMTVSFVICGIFFSSNKSLGIWSLFSGIVFGVLTVFLYWQSDIWKIQANKEANAQTKPIETKVTVDTHISPRPKKKSKTSIKTDTLLATEAHQTAYSPLNNDQLKKEVLNLVEKMRNYLERKHLQDQTKSDYYFNKMREAKTEGERQLIWDTQTHDSQTSTPLNFEYSEKFKADATLIHDELLKRLPSEPKDRPGMRADYEHPTNPIGLNMLIDDLERLAKSLPK</sequence>
<keyword evidence="1" id="KW-0472">Membrane</keyword>
<evidence type="ECO:0000256" key="1">
    <source>
        <dbReference type="SAM" id="Phobius"/>
    </source>
</evidence>
<dbReference type="RefSeq" id="WP_199393554.1">
    <property type="nucleotide sequence ID" value="NZ_JAEMHK010000002.1"/>
</dbReference>
<keyword evidence="1" id="KW-0812">Transmembrane</keyword>
<feature type="transmembrane region" description="Helical" evidence="1">
    <location>
        <begin position="33"/>
        <end position="53"/>
    </location>
</feature>
<name>A0ABS0YNG0_9BACT</name>
<proteinExistence type="predicted"/>
<evidence type="ECO:0000313" key="2">
    <source>
        <dbReference type="EMBL" id="MBJ6799025.1"/>
    </source>
</evidence>
<feature type="transmembrane region" description="Helical" evidence="1">
    <location>
        <begin position="7"/>
        <end position="27"/>
    </location>
</feature>
<protein>
    <submittedName>
        <fullName evidence="2">Uncharacterized protein</fullName>
    </submittedName>
</protein>
<dbReference type="Proteomes" id="UP000641025">
    <property type="component" value="Unassembled WGS sequence"/>
</dbReference>
<keyword evidence="1" id="KW-1133">Transmembrane helix</keyword>
<organism evidence="2 3">
    <name type="scientific">Geomonas propionica</name>
    <dbReference type="NCBI Taxonomy" id="2798582"/>
    <lineage>
        <taxon>Bacteria</taxon>
        <taxon>Pseudomonadati</taxon>
        <taxon>Thermodesulfobacteriota</taxon>
        <taxon>Desulfuromonadia</taxon>
        <taxon>Geobacterales</taxon>
        <taxon>Geobacteraceae</taxon>
        <taxon>Geomonas</taxon>
    </lineage>
</organism>